<feature type="domain" description="CobN/magnesium chelatase" evidence="1">
    <location>
        <begin position="113"/>
        <end position="1214"/>
    </location>
</feature>
<name>A0A644TJN5_9ZZZZ</name>
<dbReference type="EC" id="6.6.1.2" evidence="2"/>
<gene>
    <name evidence="2" type="primary">cobN_2</name>
    <name evidence="2" type="ORF">SDC9_12804</name>
</gene>
<keyword evidence="2" id="KW-0436">Ligase</keyword>
<dbReference type="InterPro" id="IPR003672">
    <property type="entry name" value="CobN/Mg_chltase"/>
</dbReference>
<dbReference type="CDD" id="cd10150">
    <property type="entry name" value="CobN_like"/>
    <property type="match status" value="1"/>
</dbReference>
<protein>
    <submittedName>
        <fullName evidence="2">Aerobic cobaltochelatase subunit CobN</fullName>
        <ecNumber evidence="2">6.6.1.2</ecNumber>
    </submittedName>
</protein>
<reference evidence="2" key="1">
    <citation type="submission" date="2019-08" db="EMBL/GenBank/DDBJ databases">
        <authorList>
            <person name="Kucharzyk K."/>
            <person name="Murdoch R.W."/>
            <person name="Higgins S."/>
            <person name="Loffler F."/>
        </authorList>
    </citation>
    <scope>NUCLEOTIDE SEQUENCE</scope>
</reference>
<dbReference type="NCBIfam" id="TIGR02257">
    <property type="entry name" value="cobalto_cobN"/>
    <property type="match status" value="1"/>
</dbReference>
<proteinExistence type="predicted"/>
<dbReference type="GO" id="GO:0051116">
    <property type="term" value="F:cobaltochelatase activity"/>
    <property type="evidence" value="ECO:0007669"/>
    <property type="project" value="UniProtKB-EC"/>
</dbReference>
<dbReference type="AlphaFoldDB" id="A0A644TJN5"/>
<dbReference type="GO" id="GO:0009236">
    <property type="term" value="P:cobalamin biosynthetic process"/>
    <property type="evidence" value="ECO:0007669"/>
    <property type="project" value="InterPro"/>
</dbReference>
<organism evidence="2">
    <name type="scientific">bioreactor metagenome</name>
    <dbReference type="NCBI Taxonomy" id="1076179"/>
    <lineage>
        <taxon>unclassified sequences</taxon>
        <taxon>metagenomes</taxon>
        <taxon>ecological metagenomes</taxon>
    </lineage>
</organism>
<sequence>MGKILFLTNIERKFYMMNKAREKLMVQGILSEDCQCRQINEGTPWGVEWEKRLSKYDIVVLKWMGTGMDTPFLRKLAEYLVKRKITSLLIMADGDGENKNYGFSQEEILFLKKYLFYGGLANYKNLWLWLDSHFCGVDVGFDEPNPQFWAGIYHPRAPKVYEDVESYFNDFCKKDRPTIGVTFYREDWIWEDLEYQGQLINEIEKQGMNVICVFTNGMPSTELGMLSLVDVFAKYFSRNGKPLVDVYINTMKFSLTVARSMTLDYLREWNVPVLQAYTVLAEYDEWKKNLEGMNAMEISISITLPEFDGAIHSVPIAAKSRDVDGNLHYTPIFERINRLVSKAKKWAVLRRKPNSEKKIAIIFHNFPAKNSNIGSAVGLDTPESIRLVLASMQEHGYVVDSIPADGNKFMEELINNATNDRKYITEKQIANAQKMTSAEYKMFFNAMPEQNKDQLVKDWGEAPGNVFVYDDNLLVPGTLKGNVFVTVQPPRGFGEEPDKILHSPFCAPTHHYLGYYHWVRDIWKADAVVHVGTHGSLEWLPGKNAGLDCTCYPDLALGDLPNIYPYLISIVGEGIQAKRRGAACLIGHLPAPMTYSGMYDELEELEKLLEEYAHFKTNKPESLDKIQELIIAKATEANLAEEVSPNQDFDDYAMQLHTYLTDIKNMQIHNGLHILGAPPAGEMQIEYLLALLRMDNGEVPSLTQTLSANYGFDYYELAENGGKLLEDGSMTYSALTDKIRQDGIAVLTELAKTGFTLWGIESVMQLPLLANASENICEKIRKICNYVCITLVPNLEKTVQESTNLLRALNGEYVEPGPAGAPTSGGADILPTGRNFYGVDPRNLPTPTAWELGMELSKQVINRFIEEEGHYPESVGIVLWSGANMRSHGQCLAEFMYLLGVRPVWQKSSRRVTGIEIISLEELKRPRVDVTARISGLFRDSMPGAIEWLDRAVRLAAAQDEPTDLNFVRKHFLEEAKELEEQGISHEEAWQEVGFRVFGDELGVYGAGVAALLEARNWENIDDIADVYVRWGGHAYGGKTRGKFMPERFRKRMGSLDITIKNEDNVETNMLSSDDYNAYHGGMIAAVRSIKGSAPKSYCGDTTDRSKVILRSVQEETKRIFRGEAINPKFIEGMMKHGYKGAADLANYVAHSYQWDATSNVMEDWMYEKYAEKYAFDPKVQEWMKEMNPYALQRIAEVLLEAEQRGLWAAKPETKSQLQKIYLSIEGELEERGDA</sequence>
<dbReference type="Pfam" id="PF02514">
    <property type="entry name" value="CobN-Mg_chel"/>
    <property type="match status" value="1"/>
</dbReference>
<evidence type="ECO:0000259" key="1">
    <source>
        <dbReference type="Pfam" id="PF02514"/>
    </source>
</evidence>
<comment type="caution">
    <text evidence="2">The sequence shown here is derived from an EMBL/GenBank/DDBJ whole genome shotgun (WGS) entry which is preliminary data.</text>
</comment>
<dbReference type="EMBL" id="VSSQ01000035">
    <property type="protein sequence ID" value="MPL67114.1"/>
    <property type="molecule type" value="Genomic_DNA"/>
</dbReference>
<accession>A0A644TJN5</accession>
<dbReference type="InterPro" id="IPR011953">
    <property type="entry name" value="Cobalto_CobN"/>
</dbReference>
<dbReference type="PANTHER" id="PTHR44119">
    <property type="entry name" value="MAGNESIUM-CHELATASE SUBUNIT CHLH, CHLOROPLASTIC"/>
    <property type="match status" value="1"/>
</dbReference>
<dbReference type="PANTHER" id="PTHR44119:SF7">
    <property type="entry name" value="MAGNESIUM CHELATASE SUBUNIT"/>
    <property type="match status" value="1"/>
</dbReference>
<evidence type="ECO:0000313" key="2">
    <source>
        <dbReference type="EMBL" id="MPL67114.1"/>
    </source>
</evidence>